<dbReference type="PROSITE" id="PS50048">
    <property type="entry name" value="ZN2_CY6_FUNGAL_2"/>
    <property type="match status" value="1"/>
</dbReference>
<name>A0A2P2SWG9_9PEZI</name>
<dbReference type="PANTHER" id="PTHR46910">
    <property type="entry name" value="TRANSCRIPTION FACTOR PDR1"/>
    <property type="match status" value="1"/>
</dbReference>
<keyword evidence="1" id="KW-0479">Metal-binding</keyword>
<feature type="compositionally biased region" description="Polar residues" evidence="3">
    <location>
        <begin position="129"/>
        <end position="156"/>
    </location>
</feature>
<dbReference type="Gene3D" id="4.10.240.10">
    <property type="entry name" value="Zn(2)-C6 fungal-type DNA-binding domain"/>
    <property type="match status" value="1"/>
</dbReference>
<dbReference type="InterPro" id="IPR001138">
    <property type="entry name" value="Zn2Cys6_DnaBD"/>
</dbReference>
<feature type="region of interest" description="Disordered" evidence="3">
    <location>
        <begin position="120"/>
        <end position="194"/>
    </location>
</feature>
<evidence type="ECO:0000256" key="1">
    <source>
        <dbReference type="ARBA" id="ARBA00022723"/>
    </source>
</evidence>
<evidence type="ECO:0000259" key="4">
    <source>
        <dbReference type="PROSITE" id="PS50048"/>
    </source>
</evidence>
<dbReference type="EMBL" id="KV460207">
    <property type="protein sequence ID" value="OBU01166.1"/>
    <property type="molecule type" value="Genomic_DNA"/>
</dbReference>
<feature type="region of interest" description="Disordered" evidence="3">
    <location>
        <begin position="1"/>
        <end position="50"/>
    </location>
</feature>
<keyword evidence="6" id="KW-1185">Reference proteome</keyword>
<dbReference type="InterPro" id="IPR007219">
    <property type="entry name" value="XnlR_reg_dom"/>
</dbReference>
<dbReference type="CDD" id="cd00067">
    <property type="entry name" value="GAL4"/>
    <property type="match status" value="1"/>
</dbReference>
<dbReference type="Proteomes" id="UP000091956">
    <property type="component" value="Unassembled WGS sequence"/>
</dbReference>
<feature type="domain" description="Zn(2)-C6 fungal-type" evidence="4">
    <location>
        <begin position="56"/>
        <end position="87"/>
    </location>
</feature>
<dbReference type="GO" id="GO:0000981">
    <property type="term" value="F:DNA-binding transcription factor activity, RNA polymerase II-specific"/>
    <property type="evidence" value="ECO:0007669"/>
    <property type="project" value="InterPro"/>
</dbReference>
<dbReference type="GO" id="GO:0008270">
    <property type="term" value="F:zinc ion binding"/>
    <property type="evidence" value="ECO:0007669"/>
    <property type="project" value="InterPro"/>
</dbReference>
<accession>A0A2P2SWG9</accession>
<reference evidence="5 6" key="1">
    <citation type="submission" date="2016-03" db="EMBL/GenBank/DDBJ databases">
        <title>Comparative genomics of Pseudogymnoascus destructans, the fungus causing white-nose syndrome of bats.</title>
        <authorList>
            <person name="Palmer J.M."/>
            <person name="Drees K.P."/>
            <person name="Foster J.T."/>
            <person name="Lindner D.L."/>
        </authorList>
    </citation>
    <scope>NUCLEOTIDE SEQUENCE [LARGE SCALE GENOMIC DNA]</scope>
    <source>
        <strain evidence="5 6">UAMH 10579</strain>
    </source>
</reference>
<protein>
    <recommendedName>
        <fullName evidence="4">Zn(2)-C6 fungal-type domain-containing protein</fullName>
    </recommendedName>
</protein>
<feature type="compositionally biased region" description="Polar residues" evidence="3">
    <location>
        <begin position="185"/>
        <end position="194"/>
    </location>
</feature>
<dbReference type="GO" id="GO:0003677">
    <property type="term" value="F:DNA binding"/>
    <property type="evidence" value="ECO:0007669"/>
    <property type="project" value="InterPro"/>
</dbReference>
<dbReference type="Pfam" id="PF04082">
    <property type="entry name" value="Fungal_trans"/>
    <property type="match status" value="1"/>
</dbReference>
<evidence type="ECO:0000256" key="3">
    <source>
        <dbReference type="SAM" id="MobiDB-lite"/>
    </source>
</evidence>
<dbReference type="PROSITE" id="PS00463">
    <property type="entry name" value="ZN2_CY6_FUNGAL_1"/>
    <property type="match status" value="1"/>
</dbReference>
<dbReference type="OrthoDB" id="3921198at2759"/>
<dbReference type="STRING" id="342668.A0A2P2SWG9"/>
<dbReference type="SUPFAM" id="SSF57701">
    <property type="entry name" value="Zn2/Cys6 DNA-binding domain"/>
    <property type="match status" value="1"/>
</dbReference>
<dbReference type="SMART" id="SM00066">
    <property type="entry name" value="GAL4"/>
    <property type="match status" value="1"/>
</dbReference>
<evidence type="ECO:0000256" key="2">
    <source>
        <dbReference type="ARBA" id="ARBA00023242"/>
    </source>
</evidence>
<dbReference type="InterPro" id="IPR036864">
    <property type="entry name" value="Zn2-C6_fun-type_DNA-bd_sf"/>
</dbReference>
<dbReference type="PANTHER" id="PTHR46910:SF1">
    <property type="entry name" value="MISCELLANEOUS ZN(II)2CYS6 TRANSCRIPTION FACTOR (EUROFUNG)-RELATED"/>
    <property type="match status" value="1"/>
</dbReference>
<sequence>MAAEILVPNLRSTDDPSDAPSAAPSAVSAAVRLPSTEENQQPRFRRPFRRQRESRACNACRTRKTKCDTSRTGQCSSCVSAGIVCEVADASRSTGPSAISEMRLRELEQTLKKVSERVENIPGAARVNGTGSQSNHTRQGSQTRVPTPSCSITGTKRTADVLSDSGSASEIIDTDRLRRRRRSTHGTSSLQSYVTGDGKKAHHFFGATSEMVFLDNVREYVQQLGYELPSSRALWSPSLETIRQDAVQSNLSAELRSQLPPQPLGAKLLEVYRNSVQAHTPMLYWPSILIKFQRIYTGSPVHYEHDQIVADFSILMMVWAVGAQMSDLAEVRHNSGRQMKNGWEFFEAARKYHGRGLIKARYTLDDAIISLLMSVYLMGASLPSPCWVITGITSRIIQDLGLHKRPSPHQLFNVEIESRNRLFWGAYIVDRVVALTCGRPVSLLDEDCDVDLPNEIDNKGTTASESFDFFRASISVVINLDAIIQFGALSHYEDSDMETMKRIDAQLFACWQKYPGGLCDPSETSAIEPSTLKLVFVGQQARLALFSRHFTDSTLSGAMRSFCLKKSIEIATLTASIMQRVARTENWEDVFSHRCNDMVCTHIVRASIVLLLAYRLRSTLPEDVMHNADGNNATDSQTATLAQHIIILWRGLRAAAKGHISAEKSLEVLHVLADTLSFNLEAPWEGTDHAPSPPLSAHQPDAYSSTPEHQLLLTNLTPFVHSTAVPLLHLSPPTVCVNSSMYDLSHNNDIAGINTDAPAVCEEGGPSPDYLNFDSSDIRWDMLKGLLNVESQFGMYLGGSILESGEGEDMRAGF</sequence>
<dbReference type="AlphaFoldDB" id="A0A2P2SWG9"/>
<feature type="compositionally biased region" description="Low complexity" evidence="3">
    <location>
        <begin position="18"/>
        <end position="31"/>
    </location>
</feature>
<dbReference type="Pfam" id="PF00172">
    <property type="entry name" value="Zn_clus"/>
    <property type="match status" value="1"/>
</dbReference>
<dbReference type="RefSeq" id="XP_018134898.1">
    <property type="nucleotide sequence ID" value="XM_018270154.2"/>
</dbReference>
<reference evidence="6" key="2">
    <citation type="journal article" date="2018" name="Nat. Commun.">
        <title>Extreme sensitivity to ultraviolet light in the fungal pathogen causing white-nose syndrome of bats.</title>
        <authorList>
            <person name="Palmer J.M."/>
            <person name="Drees K.P."/>
            <person name="Foster J.T."/>
            <person name="Lindner D.L."/>
        </authorList>
    </citation>
    <scope>NUCLEOTIDE SEQUENCE [LARGE SCALE GENOMIC DNA]</scope>
    <source>
        <strain evidence="6">UAMH 10579</strain>
    </source>
</reference>
<dbReference type="GO" id="GO:0006351">
    <property type="term" value="P:DNA-templated transcription"/>
    <property type="evidence" value="ECO:0007669"/>
    <property type="project" value="InterPro"/>
</dbReference>
<proteinExistence type="predicted"/>
<evidence type="ECO:0000313" key="6">
    <source>
        <dbReference type="Proteomes" id="UP000091956"/>
    </source>
</evidence>
<dbReference type="GeneID" id="28834012"/>
<dbReference type="InterPro" id="IPR050987">
    <property type="entry name" value="AtrR-like"/>
</dbReference>
<evidence type="ECO:0000313" key="5">
    <source>
        <dbReference type="EMBL" id="OBU01166.1"/>
    </source>
</evidence>
<dbReference type="SMART" id="SM00906">
    <property type="entry name" value="Fungal_trans"/>
    <property type="match status" value="1"/>
</dbReference>
<keyword evidence="2" id="KW-0539">Nucleus</keyword>
<gene>
    <name evidence="5" type="ORF">VE01_00626</name>
</gene>
<dbReference type="CDD" id="cd12148">
    <property type="entry name" value="fungal_TF_MHR"/>
    <property type="match status" value="1"/>
</dbReference>
<organism evidence="5 6">
    <name type="scientific">Pseudogymnoascus verrucosus</name>
    <dbReference type="NCBI Taxonomy" id="342668"/>
    <lineage>
        <taxon>Eukaryota</taxon>
        <taxon>Fungi</taxon>
        <taxon>Dikarya</taxon>
        <taxon>Ascomycota</taxon>
        <taxon>Pezizomycotina</taxon>
        <taxon>Leotiomycetes</taxon>
        <taxon>Thelebolales</taxon>
        <taxon>Thelebolaceae</taxon>
        <taxon>Pseudogymnoascus</taxon>
    </lineage>
</organism>